<comment type="similarity">
    <text evidence="1">Belongs to the poly(ADP-ribose) glycohydrolase family.</text>
</comment>
<evidence type="ECO:0000256" key="1">
    <source>
        <dbReference type="ARBA" id="ARBA00009545"/>
    </source>
</evidence>
<dbReference type="GO" id="GO:0005975">
    <property type="term" value="P:carbohydrate metabolic process"/>
    <property type="evidence" value="ECO:0007669"/>
    <property type="project" value="InterPro"/>
</dbReference>
<dbReference type="InterPro" id="IPR007724">
    <property type="entry name" value="Poly_GlycHdrlase"/>
</dbReference>
<name>A0A6A5BGP5_NAEFO</name>
<dbReference type="PANTHER" id="PTHR12837">
    <property type="entry name" value="POLY ADP-RIBOSE GLYCOHYDROLASE"/>
    <property type="match status" value="1"/>
</dbReference>
<evidence type="ECO:0000256" key="3">
    <source>
        <dbReference type="ARBA" id="ARBA00022801"/>
    </source>
</evidence>
<dbReference type="OrthoDB" id="1937899at2759"/>
<accession>A0A6A5BGP5</accession>
<feature type="domain" description="PARG catalytic Macro" evidence="6">
    <location>
        <begin position="225"/>
        <end position="418"/>
    </location>
</feature>
<dbReference type="VEuPathDB" id="AmoebaDB:FDP41_003696"/>
<dbReference type="EC" id="3.2.1.143" evidence="2"/>
<feature type="active site" evidence="4">
    <location>
        <position position="255"/>
    </location>
</feature>
<evidence type="ECO:0000259" key="7">
    <source>
        <dbReference type="Pfam" id="PF20811"/>
    </source>
</evidence>
<dbReference type="GO" id="GO:1990966">
    <property type="term" value="P:ATP generation from poly-ADP-D-ribose"/>
    <property type="evidence" value="ECO:0007669"/>
    <property type="project" value="TreeGrafter"/>
</dbReference>
<proteinExistence type="inferred from homology"/>
<comment type="caution">
    <text evidence="8">The sequence shown here is derived from an EMBL/GenBank/DDBJ whole genome shotgun (WGS) entry which is preliminary data.</text>
</comment>
<evidence type="ECO:0000259" key="6">
    <source>
        <dbReference type="Pfam" id="PF05028"/>
    </source>
</evidence>
<dbReference type="GeneID" id="68110914"/>
<feature type="binding site" evidence="5">
    <location>
        <position position="258"/>
    </location>
    <ligand>
        <name>substrate</name>
    </ligand>
</feature>
<feature type="binding site" evidence="5">
    <location>
        <position position="313"/>
    </location>
    <ligand>
        <name>substrate</name>
    </ligand>
</feature>
<feature type="active site" evidence="4">
    <location>
        <position position="273"/>
    </location>
</feature>
<dbReference type="PANTHER" id="PTHR12837:SF0">
    <property type="entry name" value="POLY(ADP-RIBOSE) GLYCOHYDROLASE"/>
    <property type="match status" value="1"/>
</dbReference>
<dbReference type="GO" id="GO:0005737">
    <property type="term" value="C:cytoplasm"/>
    <property type="evidence" value="ECO:0007669"/>
    <property type="project" value="TreeGrafter"/>
</dbReference>
<dbReference type="Pfam" id="PF05028">
    <property type="entry name" value="PARG_cat_C"/>
    <property type="match status" value="1"/>
</dbReference>
<evidence type="ECO:0000256" key="5">
    <source>
        <dbReference type="PIRSR" id="PIRSR607724-2"/>
    </source>
</evidence>
<keyword evidence="3" id="KW-0378">Hydrolase</keyword>
<reference evidence="8 9" key="1">
    <citation type="journal article" date="2019" name="Sci. Rep.">
        <title>Nanopore sequencing improves the draft genome of the human pathogenic amoeba Naegleria fowleri.</title>
        <authorList>
            <person name="Liechti N."/>
            <person name="Schurch N."/>
            <person name="Bruggmann R."/>
            <person name="Wittwer M."/>
        </authorList>
    </citation>
    <scope>NUCLEOTIDE SEQUENCE [LARGE SCALE GENOMIC DNA]</scope>
    <source>
        <strain evidence="8 9">ATCC 30894</strain>
    </source>
</reference>
<dbReference type="OMA" id="LHGWTVG"/>
<sequence>MPSSKFQHQEEDSEFVQLPYEYEHNHWNFIQSTLTPLLNTHSVTKMLVLQIIGTIIANKNNKINTKAIDQFPNLLCLDHALDLFEEQYYPDDYQTEKSFVQTVMPFVASLVLNTEQFVPSKSLKYLKRGQTDTVEVSKAGAACLLANSFFCTWNRRSDEALWDIFPSINYDEMFCEHPNYRPKLAKCLMLLNYFARIHESFDSIQKNPNLKIKFTRTCLDASTLPDFSHSNLPLTAIEVHCEGSISDSPDALQMDFANKFIGGASISYGCVQEEIEFSLCPEMNVVRLICQVMLDNESILITGAEQFSLHKGYAYTLDYGGNYIDTNKDSVGNSLKETSAIDALIFNRTTALSQWQKSKIDREIIKAYVGFSHSSKQKISTGCGAFMGDKELKSLIQYVAASQARKDLIYYTFKTPALDDHLAKLVNSMRNKGVTVGQLYQALVNVISTVGSPVSTIETFKTVKNLLHL</sequence>
<dbReference type="Pfam" id="PF20811">
    <property type="entry name" value="PARG_cat_N"/>
    <property type="match status" value="1"/>
</dbReference>
<dbReference type="AlphaFoldDB" id="A0A6A5BGP5"/>
<dbReference type="Proteomes" id="UP000444721">
    <property type="component" value="Unassembled WGS sequence"/>
</dbReference>
<evidence type="ECO:0000256" key="4">
    <source>
        <dbReference type="PIRSR" id="PIRSR607724-1"/>
    </source>
</evidence>
<dbReference type="GO" id="GO:0009225">
    <property type="term" value="P:nucleotide-sugar metabolic process"/>
    <property type="evidence" value="ECO:0007669"/>
    <property type="project" value="TreeGrafter"/>
</dbReference>
<organism evidence="8 9">
    <name type="scientific">Naegleria fowleri</name>
    <name type="common">Brain eating amoeba</name>
    <dbReference type="NCBI Taxonomy" id="5763"/>
    <lineage>
        <taxon>Eukaryota</taxon>
        <taxon>Discoba</taxon>
        <taxon>Heterolobosea</taxon>
        <taxon>Tetramitia</taxon>
        <taxon>Eutetramitia</taxon>
        <taxon>Vahlkampfiidae</taxon>
        <taxon>Naegleria</taxon>
    </lineage>
</organism>
<dbReference type="GO" id="GO:0005634">
    <property type="term" value="C:nucleus"/>
    <property type="evidence" value="ECO:0007669"/>
    <property type="project" value="TreeGrafter"/>
</dbReference>
<dbReference type="GO" id="GO:0006282">
    <property type="term" value="P:regulation of DNA repair"/>
    <property type="evidence" value="ECO:0007669"/>
    <property type="project" value="InterPro"/>
</dbReference>
<feature type="active site" evidence="4">
    <location>
        <position position="274"/>
    </location>
</feature>
<gene>
    <name evidence="8" type="ORF">FDP41_003696</name>
</gene>
<dbReference type="VEuPathDB" id="AmoebaDB:NfTy_065050"/>
<keyword evidence="9" id="KW-1185">Reference proteome</keyword>
<evidence type="ECO:0000313" key="9">
    <source>
        <dbReference type="Proteomes" id="UP000444721"/>
    </source>
</evidence>
<feature type="domain" description="PARG helical" evidence="7">
    <location>
        <begin position="95"/>
        <end position="216"/>
    </location>
</feature>
<dbReference type="InterPro" id="IPR048362">
    <property type="entry name" value="PARG_helical"/>
</dbReference>
<dbReference type="EMBL" id="VFQX01000035">
    <property type="protein sequence ID" value="KAF0977043.1"/>
    <property type="molecule type" value="Genomic_DNA"/>
</dbReference>
<dbReference type="GO" id="GO:0004649">
    <property type="term" value="F:poly(ADP-ribose) glycohydrolase activity"/>
    <property type="evidence" value="ECO:0007669"/>
    <property type="project" value="UniProtKB-EC"/>
</dbReference>
<dbReference type="InterPro" id="IPR046372">
    <property type="entry name" value="PARG_cat_C"/>
</dbReference>
<protein>
    <recommendedName>
        <fullName evidence="2">poly(ADP-ribose) glycohydrolase</fullName>
        <ecNumber evidence="2">3.2.1.143</ecNumber>
    </recommendedName>
</protein>
<dbReference type="VEuPathDB" id="AmoebaDB:NF0130170"/>
<evidence type="ECO:0000256" key="2">
    <source>
        <dbReference type="ARBA" id="ARBA00012255"/>
    </source>
</evidence>
<feature type="binding site" evidence="5">
    <location>
        <position position="272"/>
    </location>
    <ligand>
        <name>substrate</name>
    </ligand>
</feature>
<evidence type="ECO:0000313" key="8">
    <source>
        <dbReference type="EMBL" id="KAF0977043.1"/>
    </source>
</evidence>
<dbReference type="RefSeq" id="XP_044561756.1">
    <property type="nucleotide sequence ID" value="XM_044707028.1"/>
</dbReference>